<dbReference type="eggNOG" id="COG0270">
    <property type="taxonomic scope" value="Bacteria"/>
</dbReference>
<gene>
    <name evidence="11" type="ordered locus">Spro_0573</name>
</gene>
<evidence type="ECO:0000256" key="1">
    <source>
        <dbReference type="ARBA" id="ARBA00022603"/>
    </source>
</evidence>
<evidence type="ECO:0000256" key="2">
    <source>
        <dbReference type="ARBA" id="ARBA00022679"/>
    </source>
</evidence>
<dbReference type="PANTHER" id="PTHR10629:SF52">
    <property type="entry name" value="DNA (CYTOSINE-5)-METHYLTRANSFERASE 1"/>
    <property type="match status" value="1"/>
</dbReference>
<dbReference type="InterPro" id="IPR050390">
    <property type="entry name" value="C5-Methyltransferase"/>
</dbReference>
<dbReference type="GO" id="GO:0009307">
    <property type="term" value="P:DNA restriction-modification system"/>
    <property type="evidence" value="ECO:0007669"/>
    <property type="project" value="UniProtKB-KW"/>
</dbReference>
<evidence type="ECO:0000259" key="10">
    <source>
        <dbReference type="Pfam" id="PF18284"/>
    </source>
</evidence>
<dbReference type="PRINTS" id="PR00105">
    <property type="entry name" value="C5METTRFRASE"/>
</dbReference>
<dbReference type="GO" id="GO:0032259">
    <property type="term" value="P:methylation"/>
    <property type="evidence" value="ECO:0007669"/>
    <property type="project" value="UniProtKB-KW"/>
</dbReference>
<dbReference type="Pfam" id="PF00145">
    <property type="entry name" value="DNA_methylase"/>
    <property type="match status" value="1"/>
</dbReference>
<dbReference type="PANTHER" id="PTHR10629">
    <property type="entry name" value="CYTOSINE-SPECIFIC METHYLTRANSFERASE"/>
    <property type="match status" value="1"/>
</dbReference>
<keyword evidence="4" id="KW-0680">Restriction system</keyword>
<dbReference type="PROSITE" id="PS00094">
    <property type="entry name" value="C5_MTASE_1"/>
    <property type="match status" value="1"/>
</dbReference>
<dbReference type="GO" id="GO:0003677">
    <property type="term" value="F:DNA binding"/>
    <property type="evidence" value="ECO:0007669"/>
    <property type="project" value="TreeGrafter"/>
</dbReference>
<keyword evidence="9" id="KW-0175">Coiled coil</keyword>
<dbReference type="NCBIfam" id="TIGR00675">
    <property type="entry name" value="dcm"/>
    <property type="match status" value="1"/>
</dbReference>
<feature type="coiled-coil region" evidence="9">
    <location>
        <begin position="17"/>
        <end position="49"/>
    </location>
</feature>
<organism evidence="11">
    <name type="scientific">Serratia proteamaculans (strain 568)</name>
    <dbReference type="NCBI Taxonomy" id="399741"/>
    <lineage>
        <taxon>Bacteria</taxon>
        <taxon>Pseudomonadati</taxon>
        <taxon>Pseudomonadota</taxon>
        <taxon>Gammaproteobacteria</taxon>
        <taxon>Enterobacterales</taxon>
        <taxon>Yersiniaceae</taxon>
        <taxon>Serratia</taxon>
    </lineage>
</organism>
<keyword evidence="1 6" id="KW-0489">Methyltransferase</keyword>
<keyword evidence="3 6" id="KW-0949">S-adenosyl-L-methionine</keyword>
<keyword evidence="2 6" id="KW-0808">Transferase</keyword>
<dbReference type="SUPFAM" id="SSF53335">
    <property type="entry name" value="S-adenosyl-L-methionine-dependent methyltransferases"/>
    <property type="match status" value="1"/>
</dbReference>
<dbReference type="PROSITE" id="PS51679">
    <property type="entry name" value="SAM_MT_C5"/>
    <property type="match status" value="1"/>
</dbReference>
<dbReference type="Gene3D" id="3.90.120.30">
    <property type="match status" value="1"/>
</dbReference>
<dbReference type="EMBL" id="CP000826">
    <property type="protein sequence ID" value="ABV39679.1"/>
    <property type="molecule type" value="Genomic_DNA"/>
</dbReference>
<evidence type="ECO:0000256" key="4">
    <source>
        <dbReference type="ARBA" id="ARBA00022747"/>
    </source>
</evidence>
<dbReference type="KEGG" id="spe:Spro_0573"/>
<protein>
    <recommendedName>
        <fullName evidence="8">Cytosine-specific methyltransferase</fullName>
        <ecNumber evidence="8">2.1.1.37</ecNumber>
    </recommendedName>
</protein>
<dbReference type="InterPro" id="IPR001525">
    <property type="entry name" value="C5_MeTfrase"/>
</dbReference>
<evidence type="ECO:0000256" key="6">
    <source>
        <dbReference type="PROSITE-ProRule" id="PRU01016"/>
    </source>
</evidence>
<evidence type="ECO:0000256" key="3">
    <source>
        <dbReference type="ARBA" id="ARBA00022691"/>
    </source>
</evidence>
<comment type="catalytic activity">
    <reaction evidence="5 8">
        <text>a 2'-deoxycytidine in DNA + S-adenosyl-L-methionine = a 5-methyl-2'-deoxycytidine in DNA + S-adenosyl-L-homocysteine + H(+)</text>
        <dbReference type="Rhea" id="RHEA:13681"/>
        <dbReference type="Rhea" id="RHEA-COMP:11369"/>
        <dbReference type="Rhea" id="RHEA-COMP:11370"/>
        <dbReference type="ChEBI" id="CHEBI:15378"/>
        <dbReference type="ChEBI" id="CHEBI:57856"/>
        <dbReference type="ChEBI" id="CHEBI:59789"/>
        <dbReference type="ChEBI" id="CHEBI:85452"/>
        <dbReference type="ChEBI" id="CHEBI:85454"/>
        <dbReference type="EC" id="2.1.1.37"/>
    </reaction>
</comment>
<dbReference type="REBASE" id="16259">
    <property type="entry name" value="M.Spr568ORF573P"/>
</dbReference>
<dbReference type="InterPro" id="IPR040743">
    <property type="entry name" value="DNA_meth_N"/>
</dbReference>
<proteinExistence type="inferred from homology"/>
<name>A8G989_SERP5</name>
<dbReference type="InterPro" id="IPR029063">
    <property type="entry name" value="SAM-dependent_MTases_sf"/>
</dbReference>
<feature type="active site" evidence="6">
    <location>
        <position position="202"/>
    </location>
</feature>
<evidence type="ECO:0000256" key="8">
    <source>
        <dbReference type="RuleBase" id="RU000417"/>
    </source>
</evidence>
<accession>A8G989</accession>
<dbReference type="HOGENOM" id="CLU_006958_0_1_6"/>
<dbReference type="Gene3D" id="3.40.50.150">
    <property type="entry name" value="Vaccinia Virus protein VP39"/>
    <property type="match status" value="1"/>
</dbReference>
<dbReference type="Pfam" id="PF18284">
    <property type="entry name" value="DNA_meth_N"/>
    <property type="match status" value="1"/>
</dbReference>
<comment type="similarity">
    <text evidence="6 7">Belongs to the class I-like SAM-binding methyltransferase superfamily. C5-methyltransferase family.</text>
</comment>
<dbReference type="GO" id="GO:0003886">
    <property type="term" value="F:DNA (cytosine-5-)-methyltransferase activity"/>
    <property type="evidence" value="ECO:0007669"/>
    <property type="project" value="UniProtKB-EC"/>
</dbReference>
<evidence type="ECO:0000256" key="9">
    <source>
        <dbReference type="SAM" id="Coils"/>
    </source>
</evidence>
<sequence length="491" mass="55587">MSDRLSLSHSTFGRVIMQEFHERAKNFRAEAQEQQLAQQEEDKALVEKLVGIYDQKAIAELLREASGSEWTRESLNRWLKGKTPQKVLIDAEVKLLRSMLPKPSSFHPNYKFRFIDLFAGIGGIRKGFEEIGGQCVFTSEWNKEAVRTYKANWYCDPAHHKFNSDIREITLSENDDISDQEAYKNIDKEIPDHDVLLAGFPCQPFSLAGVSKKNSLGRAHGFECETQGTLFFDVARIIAAKKPAIFLLENVKNLKSHDKGKTFKIIMETLDELGYEVADAQATGPSDPKIIDGKNFLPQHRERIVLVGFRRDLNIHGDFSLKNLSQFFPKKRPSFGELLLEDVAPKYILTEHLWKYLYNYAKKHQAKGNGFGFGLVNPKNESSVARTLSARYHKDGSEILIDRGWDMELGEKDFADPENQANRPRRLTPKECARIMGFETPGGADFYIPVSDTQAYRQFGNSVIVPAFAAVAKLLEPYIASAVSKDKSEAA</sequence>
<dbReference type="GO" id="GO:0044027">
    <property type="term" value="P:negative regulation of gene expression via chromosomal CpG island methylation"/>
    <property type="evidence" value="ECO:0007669"/>
    <property type="project" value="TreeGrafter"/>
</dbReference>
<dbReference type="STRING" id="399741.Spro_0573"/>
<evidence type="ECO:0000313" key="11">
    <source>
        <dbReference type="EMBL" id="ABV39679.1"/>
    </source>
</evidence>
<dbReference type="NCBIfam" id="NF007772">
    <property type="entry name" value="PRK10458.1"/>
    <property type="match status" value="1"/>
</dbReference>
<dbReference type="AlphaFoldDB" id="A8G989"/>
<feature type="domain" description="DNA methylase N-terminal" evidence="10">
    <location>
        <begin position="44"/>
        <end position="100"/>
    </location>
</feature>
<dbReference type="EC" id="2.1.1.37" evidence="8"/>
<dbReference type="CDD" id="cd00315">
    <property type="entry name" value="Cyt_C5_DNA_methylase"/>
    <property type="match status" value="1"/>
</dbReference>
<evidence type="ECO:0000256" key="7">
    <source>
        <dbReference type="RuleBase" id="RU000416"/>
    </source>
</evidence>
<evidence type="ECO:0000256" key="5">
    <source>
        <dbReference type="ARBA" id="ARBA00047422"/>
    </source>
</evidence>
<reference evidence="11" key="1">
    <citation type="submission" date="2007-09" db="EMBL/GenBank/DDBJ databases">
        <title>Complete sequence of chromosome of Serratia proteamaculans 568.</title>
        <authorList>
            <consortium name="US DOE Joint Genome Institute"/>
            <person name="Copeland A."/>
            <person name="Lucas S."/>
            <person name="Lapidus A."/>
            <person name="Barry K."/>
            <person name="Glavina del Rio T."/>
            <person name="Dalin E."/>
            <person name="Tice H."/>
            <person name="Pitluck S."/>
            <person name="Chain P."/>
            <person name="Malfatti S."/>
            <person name="Shin M."/>
            <person name="Vergez L."/>
            <person name="Schmutz J."/>
            <person name="Larimer F."/>
            <person name="Land M."/>
            <person name="Hauser L."/>
            <person name="Kyrpides N."/>
            <person name="Kim E."/>
            <person name="Taghavi S."/>
            <person name="Newman L."/>
            <person name="Vangronsveld J."/>
            <person name="van der Lelie D."/>
            <person name="Richardson P."/>
        </authorList>
    </citation>
    <scope>NUCLEOTIDE SEQUENCE [LARGE SCALE GENOMIC DNA]</scope>
    <source>
        <strain evidence="11">568</strain>
    </source>
</reference>
<dbReference type="InterPro" id="IPR018117">
    <property type="entry name" value="C5_DNA_meth_AS"/>
</dbReference>
<dbReference type="Gene3D" id="1.10.260.140">
    <property type="match status" value="1"/>
</dbReference>